<keyword evidence="4" id="KW-0145">Chemotaxis</keyword>
<evidence type="ECO:0000256" key="5">
    <source>
        <dbReference type="ARBA" id="ARBA00022692"/>
    </source>
</evidence>
<reference evidence="19" key="1">
    <citation type="submission" date="2007-10" db="EMBL/GenBank/DDBJ databases">
        <title>NEDO human cDNA sequencing project focused on splicing variants.</title>
        <authorList>
            <person name="Wakamatsu A."/>
            <person name="Yamamoto J."/>
            <person name="Kimura K."/>
            <person name="Ishii S."/>
            <person name="Watanabe K."/>
            <person name="Sugiyama A."/>
            <person name="Murakawa K."/>
            <person name="Kaida T."/>
            <person name="Tsuchiya K."/>
            <person name="Fukuzumi Y."/>
            <person name="Kumagai A."/>
            <person name="Oishi Y."/>
            <person name="Yamamoto S."/>
            <person name="Ono Y."/>
            <person name="Komori Y."/>
            <person name="Yamazaki M."/>
            <person name="Kisu Y."/>
            <person name="Nishikawa T."/>
            <person name="Sugano S."/>
            <person name="Nomura N."/>
            <person name="Isogai T."/>
        </authorList>
    </citation>
    <scope>NUCLEOTIDE SEQUENCE</scope>
</reference>
<comment type="subcellular location">
    <subcellularLocation>
        <location evidence="1">Cell membrane</location>
        <topology evidence="1">Multi-pass membrane protein</topology>
    </subcellularLocation>
</comment>
<dbReference type="PRINTS" id="PR00572">
    <property type="entry name" value="INTRLEUKN8AR"/>
</dbReference>
<evidence type="ECO:0000256" key="11">
    <source>
        <dbReference type="ARBA" id="ARBA00023180"/>
    </source>
</evidence>
<keyword evidence="3" id="KW-1003">Cell membrane</keyword>
<proteinExistence type="evidence at transcript level"/>
<evidence type="ECO:0000256" key="4">
    <source>
        <dbReference type="ARBA" id="ARBA00022500"/>
    </source>
</evidence>
<dbReference type="InterPro" id="IPR000276">
    <property type="entry name" value="GPCR_Rhodpsn"/>
</dbReference>
<dbReference type="GO" id="GO:0019959">
    <property type="term" value="F:interleukin-8 binding"/>
    <property type="evidence" value="ECO:0007669"/>
    <property type="project" value="InterPro"/>
</dbReference>
<dbReference type="AlphaFoldDB" id="B4DQ59"/>
<feature type="transmembrane region" description="Helical" evidence="17">
    <location>
        <begin position="186"/>
        <end position="208"/>
    </location>
</feature>
<dbReference type="PANTHER" id="PTHR10489:SF916">
    <property type="entry name" value="C-X-C CHEMOKINE RECEPTOR TYPE 1"/>
    <property type="match status" value="1"/>
</dbReference>
<dbReference type="PANTHER" id="PTHR10489">
    <property type="entry name" value="CELL ADHESION MOLECULE"/>
    <property type="match status" value="1"/>
</dbReference>
<feature type="transmembrane region" description="Helical" evidence="17">
    <location>
        <begin position="153"/>
        <end position="174"/>
    </location>
</feature>
<feature type="domain" description="G-protein coupled receptors family 1 profile" evidence="18">
    <location>
        <begin position="81"/>
        <end position="249"/>
    </location>
</feature>
<evidence type="ECO:0000259" key="18">
    <source>
        <dbReference type="PROSITE" id="PS50262"/>
    </source>
</evidence>
<dbReference type="InterPro" id="IPR050119">
    <property type="entry name" value="CCR1-9-like"/>
</dbReference>
<keyword evidence="5 17" id="KW-0812">Transmembrane</keyword>
<protein>
    <recommendedName>
        <fullName evidence="2">C-X-C chemokine receptor type 1</fullName>
    </recommendedName>
    <alternativeName>
        <fullName evidence="14">High affinity interleukin-8 receptor A</fullName>
    </alternativeName>
    <alternativeName>
        <fullName evidence="13">IL-8 receptor type 1</fullName>
    </alternativeName>
</protein>
<evidence type="ECO:0000256" key="15">
    <source>
        <dbReference type="ARBA" id="ARBA00034130"/>
    </source>
</evidence>
<keyword evidence="12" id="KW-0807">Transducer</keyword>
<feature type="transmembrane region" description="Helical" evidence="17">
    <location>
        <begin position="96"/>
        <end position="118"/>
    </location>
</feature>
<keyword evidence="10 19" id="KW-0675">Receptor</keyword>
<evidence type="ECO:0000256" key="6">
    <source>
        <dbReference type="ARBA" id="ARBA00022989"/>
    </source>
</evidence>
<evidence type="ECO:0000256" key="16">
    <source>
        <dbReference type="ARBA" id="ARBA00045639"/>
    </source>
</evidence>
<dbReference type="SUPFAM" id="SSF81321">
    <property type="entry name" value="Family A G protein-coupled receptor-like"/>
    <property type="match status" value="1"/>
</dbReference>
<evidence type="ECO:0000256" key="7">
    <source>
        <dbReference type="ARBA" id="ARBA00023040"/>
    </source>
</evidence>
<evidence type="ECO:0000256" key="10">
    <source>
        <dbReference type="ARBA" id="ARBA00023170"/>
    </source>
</evidence>
<dbReference type="GO" id="GO:0005886">
    <property type="term" value="C:plasma membrane"/>
    <property type="evidence" value="ECO:0007669"/>
    <property type="project" value="UniProtKB-SubCell"/>
</dbReference>
<comment type="function">
    <text evidence="16">Receptor to interleukin-8, which is a powerful neutrophils chemotactic factor. Binding of IL-8 to the receptor causes activation of neutrophils. This response is mediated via a G-protein that activates a phosphatidylinositol-calcium second messenger system.</text>
</comment>
<keyword evidence="6 17" id="KW-1133">Transmembrane helix</keyword>
<keyword evidence="7" id="KW-0297">G-protein coupled receptor</keyword>
<dbReference type="PROSITE" id="PS50262">
    <property type="entry name" value="G_PROTEIN_RECEP_F1_2"/>
    <property type="match status" value="1"/>
</dbReference>
<dbReference type="Gene3D" id="1.20.1070.10">
    <property type="entry name" value="Rhodopsin 7-helix transmembrane proteins"/>
    <property type="match status" value="2"/>
</dbReference>
<evidence type="ECO:0000256" key="2">
    <source>
        <dbReference type="ARBA" id="ARBA00020036"/>
    </source>
</evidence>
<evidence type="ECO:0000256" key="14">
    <source>
        <dbReference type="ARBA" id="ARBA00033469"/>
    </source>
</evidence>
<dbReference type="ProteomicsDB" id="4846"/>
<sequence>MSNITDPQMWDFDDLNFTGMPPADEDYSPCMLETETLNKYVVIIAYALVFLLSLLGNSLVMLVILYSRVGRSVTDVYLLNLAIVHATRTLTQKRHLVKFVCLGCWGLSMNLSLPFFLFRQAYHPNNSSPVCYEVLGNDTAKWRMVLRILPHTFGFIVPLFVMLFCYGFTLRTLFKAHMGQKHRAMRVIFAVVLIFLLCWLPYNLVLLADTLMRTQVIQESCERRNNIGRALDATEILGFLHSCLNPIIYAFIGQNFRHGFLKILAMHGLVSKEFLARHRVTSYTSSSVNVSSNL</sequence>
<evidence type="ECO:0000256" key="3">
    <source>
        <dbReference type="ARBA" id="ARBA00022475"/>
    </source>
</evidence>
<feature type="transmembrane region" description="Helical" evidence="17">
    <location>
        <begin position="40"/>
        <end position="66"/>
    </location>
</feature>
<dbReference type="Pfam" id="PF00001">
    <property type="entry name" value="7tm_1"/>
    <property type="match status" value="1"/>
</dbReference>
<dbReference type="InterPro" id="IPR000174">
    <property type="entry name" value="Chemokine_CXCR_1/2"/>
</dbReference>
<dbReference type="InterPro" id="IPR001355">
    <property type="entry name" value="Chemokine_CXCR1"/>
</dbReference>
<dbReference type="InterPro" id="IPR017452">
    <property type="entry name" value="GPCR_Rhodpsn_7TM"/>
</dbReference>
<name>B4DQ59_HUMAN</name>
<dbReference type="GO" id="GO:0016494">
    <property type="term" value="F:C-X-C chemokine receptor activity"/>
    <property type="evidence" value="ECO:0007669"/>
    <property type="project" value="InterPro"/>
</dbReference>
<evidence type="ECO:0000313" key="19">
    <source>
        <dbReference type="EMBL" id="BAG60821.1"/>
    </source>
</evidence>
<dbReference type="GO" id="GO:0006935">
    <property type="term" value="P:chemotaxis"/>
    <property type="evidence" value="ECO:0007669"/>
    <property type="project" value="UniProtKB-KW"/>
</dbReference>
<keyword evidence="11" id="KW-0325">Glycoprotein</keyword>
<evidence type="ECO:0000256" key="8">
    <source>
        <dbReference type="ARBA" id="ARBA00023136"/>
    </source>
</evidence>
<comment type="subunit">
    <text evidence="15">Interacts with IL8. Interacts with GNAI2.</text>
</comment>
<keyword evidence="9" id="KW-1015">Disulfide bond</keyword>
<dbReference type="PRINTS" id="PR00427">
    <property type="entry name" value="INTRLEUKIN8R"/>
</dbReference>
<organism evidence="19">
    <name type="scientific">Homo sapiens</name>
    <name type="common">Human</name>
    <dbReference type="NCBI Taxonomy" id="9606"/>
    <lineage>
        <taxon>Eukaryota</taxon>
        <taxon>Metazoa</taxon>
        <taxon>Chordata</taxon>
        <taxon>Craniata</taxon>
        <taxon>Vertebrata</taxon>
        <taxon>Euteleostomi</taxon>
        <taxon>Mammalia</taxon>
        <taxon>Eutheria</taxon>
        <taxon>Euarchontoglires</taxon>
        <taxon>Primates</taxon>
        <taxon>Haplorrhini</taxon>
        <taxon>Catarrhini</taxon>
        <taxon>Hominidae</taxon>
        <taxon>Homo</taxon>
    </lineage>
</organism>
<evidence type="ECO:0000256" key="1">
    <source>
        <dbReference type="ARBA" id="ARBA00004651"/>
    </source>
</evidence>
<accession>B4DQ59</accession>
<evidence type="ECO:0000256" key="13">
    <source>
        <dbReference type="ARBA" id="ARBA00030103"/>
    </source>
</evidence>
<dbReference type="PRINTS" id="PR00237">
    <property type="entry name" value="GPCRRHODOPSN"/>
</dbReference>
<evidence type="ECO:0000256" key="17">
    <source>
        <dbReference type="SAM" id="Phobius"/>
    </source>
</evidence>
<dbReference type="PeptideAtlas" id="B4DQ59"/>
<dbReference type="EMBL" id="AK298647">
    <property type="protein sequence ID" value="BAG60821.1"/>
    <property type="molecule type" value="mRNA"/>
</dbReference>
<evidence type="ECO:0000256" key="9">
    <source>
        <dbReference type="ARBA" id="ARBA00023157"/>
    </source>
</evidence>
<keyword evidence="8 17" id="KW-0472">Membrane</keyword>
<evidence type="ECO:0000256" key="12">
    <source>
        <dbReference type="ARBA" id="ARBA00023224"/>
    </source>
</evidence>